<dbReference type="Pfam" id="PF13180">
    <property type="entry name" value="PDZ_2"/>
    <property type="match status" value="1"/>
</dbReference>
<feature type="region of interest" description="Disordered" evidence="3">
    <location>
        <begin position="229"/>
        <end position="258"/>
    </location>
</feature>
<dbReference type="SUPFAM" id="SSF50494">
    <property type="entry name" value="Trypsin-like serine proteases"/>
    <property type="match status" value="1"/>
</dbReference>
<dbReference type="EC" id="3.4.21.107" evidence="5"/>
<dbReference type="PANTHER" id="PTHR43343">
    <property type="entry name" value="PEPTIDASE S12"/>
    <property type="match status" value="1"/>
</dbReference>
<feature type="region of interest" description="Disordered" evidence="3">
    <location>
        <begin position="42"/>
        <end position="66"/>
    </location>
</feature>
<keyword evidence="1 5" id="KW-0645">Protease</keyword>
<evidence type="ECO:0000259" key="4">
    <source>
        <dbReference type="SMART" id="SM00228"/>
    </source>
</evidence>
<dbReference type="RefSeq" id="WP_103564976.1">
    <property type="nucleotide sequence ID" value="NZ_MTBP01000003.1"/>
</dbReference>
<organism evidence="5 6">
    <name type="scientific">Actinomadura rubteroloni</name>
    <dbReference type="NCBI Taxonomy" id="1926885"/>
    <lineage>
        <taxon>Bacteria</taxon>
        <taxon>Bacillati</taxon>
        <taxon>Actinomycetota</taxon>
        <taxon>Actinomycetes</taxon>
        <taxon>Streptosporangiales</taxon>
        <taxon>Thermomonosporaceae</taxon>
        <taxon>Actinomadura</taxon>
    </lineage>
</organism>
<dbReference type="InterPro" id="IPR009003">
    <property type="entry name" value="Peptidase_S1_PA"/>
</dbReference>
<dbReference type="GO" id="GO:0004252">
    <property type="term" value="F:serine-type endopeptidase activity"/>
    <property type="evidence" value="ECO:0007669"/>
    <property type="project" value="InterPro"/>
</dbReference>
<dbReference type="SMART" id="SM00228">
    <property type="entry name" value="PDZ"/>
    <property type="match status" value="1"/>
</dbReference>
<dbReference type="SUPFAM" id="SSF50156">
    <property type="entry name" value="PDZ domain-like"/>
    <property type="match status" value="1"/>
</dbReference>
<dbReference type="Gene3D" id="2.30.42.10">
    <property type="match status" value="1"/>
</dbReference>
<dbReference type="GO" id="GO:0006508">
    <property type="term" value="P:proteolysis"/>
    <property type="evidence" value="ECO:0007669"/>
    <property type="project" value="UniProtKB-KW"/>
</dbReference>
<dbReference type="InterPro" id="IPR001478">
    <property type="entry name" value="PDZ"/>
</dbReference>
<dbReference type="PRINTS" id="PR00834">
    <property type="entry name" value="PROTEASES2C"/>
</dbReference>
<dbReference type="EMBL" id="MTBP01000003">
    <property type="protein sequence ID" value="POM23340.1"/>
    <property type="molecule type" value="Genomic_DNA"/>
</dbReference>
<keyword evidence="6" id="KW-1185">Reference proteome</keyword>
<evidence type="ECO:0000256" key="2">
    <source>
        <dbReference type="ARBA" id="ARBA00022801"/>
    </source>
</evidence>
<name>A0A2P4UE60_9ACTN</name>
<gene>
    <name evidence="5" type="primary">htrA_3</name>
    <name evidence="5" type="ORF">BTM25_44930</name>
</gene>
<evidence type="ECO:0000313" key="5">
    <source>
        <dbReference type="EMBL" id="POM23340.1"/>
    </source>
</evidence>
<evidence type="ECO:0000313" key="6">
    <source>
        <dbReference type="Proteomes" id="UP000242367"/>
    </source>
</evidence>
<feature type="domain" description="PDZ" evidence="4">
    <location>
        <begin position="289"/>
        <end position="361"/>
    </location>
</feature>
<dbReference type="PANTHER" id="PTHR43343:SF3">
    <property type="entry name" value="PROTEASE DO-LIKE 8, CHLOROPLASTIC"/>
    <property type="match status" value="1"/>
</dbReference>
<comment type="caution">
    <text evidence="5">The sequence shown here is derived from an EMBL/GenBank/DDBJ whole genome shotgun (WGS) entry which is preliminary data.</text>
</comment>
<sequence>MNEAPGREGSGPVTLLVLLVLVTAAAVVLGRPLLAEYANGGEMAAPAPAPTSTRAGDRPSGRRPGVINIEADQGLSSMRSAGTGILMTSSGFVLTNNHVIAGATSITATDTDNRRAYRARVVGYDPANDLAVIKMDDAAGLRPAVFGDSSDVRVGDPVTAVGNAGGKGGAPAVVTGVVTSLEQTITARNQADGGSERLSGLIETDAPIKPGDSGGPLLDTDGKVIGINTAASAGPDDDGTTHKHATPSGTATATPEHRGYAIPAAGALEIARQIRAGRATGTIHIGKTALLGVQVRSNGTAFGALVDTVVPDTPADKAGVKAGGVVVALAGEAVDTPSRLTGLMLTHHPGDVVKLEWTTRDGRRHSADVRLVEGPPQ</sequence>
<dbReference type="Proteomes" id="UP000242367">
    <property type="component" value="Unassembled WGS sequence"/>
</dbReference>
<reference evidence="5 6" key="1">
    <citation type="journal article" date="2017" name="Chemistry">
        <title>Isolation, Biosynthesis and Chemical Modifications of Rubterolones A-F: Rare Tropolone Alkaloids from Actinomadura sp. 5-2.</title>
        <authorList>
            <person name="Guo H."/>
            <person name="Benndorf R."/>
            <person name="Leichnitz D."/>
            <person name="Klassen J.L."/>
            <person name="Vollmers J."/>
            <person name="Gorls H."/>
            <person name="Steinacker M."/>
            <person name="Weigel C."/>
            <person name="Dahse H.M."/>
            <person name="Kaster A.K."/>
            <person name="de Beer Z.W."/>
            <person name="Poulsen M."/>
            <person name="Beemelmanns C."/>
        </authorList>
    </citation>
    <scope>NUCLEOTIDE SEQUENCE [LARGE SCALE GENOMIC DNA]</scope>
    <source>
        <strain evidence="5 6">5-2</strain>
    </source>
</reference>
<dbReference type="InterPro" id="IPR001940">
    <property type="entry name" value="Peptidase_S1C"/>
</dbReference>
<proteinExistence type="predicted"/>
<keyword evidence="2 5" id="KW-0378">Hydrolase</keyword>
<dbReference type="AlphaFoldDB" id="A0A2P4UE60"/>
<dbReference type="InterPro" id="IPR051201">
    <property type="entry name" value="Chloro_Bact_Ser_Proteases"/>
</dbReference>
<protein>
    <submittedName>
        <fullName evidence="5">Serine protease Do-like HtrA</fullName>
        <ecNumber evidence="5">3.4.21.107</ecNumber>
    </submittedName>
</protein>
<dbReference type="Pfam" id="PF13365">
    <property type="entry name" value="Trypsin_2"/>
    <property type="match status" value="1"/>
</dbReference>
<evidence type="ECO:0000256" key="3">
    <source>
        <dbReference type="SAM" id="MobiDB-lite"/>
    </source>
</evidence>
<dbReference type="Gene3D" id="2.40.10.120">
    <property type="match status" value="1"/>
</dbReference>
<evidence type="ECO:0000256" key="1">
    <source>
        <dbReference type="ARBA" id="ARBA00022670"/>
    </source>
</evidence>
<accession>A0A2P4UE60</accession>
<dbReference type="InterPro" id="IPR036034">
    <property type="entry name" value="PDZ_sf"/>
</dbReference>